<dbReference type="InterPro" id="IPR007712">
    <property type="entry name" value="RelE/ParE_toxin"/>
</dbReference>
<reference evidence="2 3" key="1">
    <citation type="journal article" date="2019" name="Int. J. Syst. Evol. Microbiol.">
        <title>The Global Catalogue of Microorganisms (GCM) 10K type strain sequencing project: providing services to taxonomists for standard genome sequencing and annotation.</title>
        <authorList>
            <consortium name="The Broad Institute Genomics Platform"/>
            <consortium name="The Broad Institute Genome Sequencing Center for Infectious Disease"/>
            <person name="Wu L."/>
            <person name="Ma J."/>
        </authorList>
    </citation>
    <scope>NUCLEOTIDE SEQUENCE [LARGE SCALE GENOMIC DNA]</scope>
    <source>
        <strain evidence="2 3">JCM 15481</strain>
    </source>
</reference>
<dbReference type="Gene3D" id="3.30.2310.20">
    <property type="entry name" value="RelE-like"/>
    <property type="match status" value="1"/>
</dbReference>
<dbReference type="Proteomes" id="UP001500443">
    <property type="component" value="Unassembled WGS sequence"/>
</dbReference>
<protein>
    <recommendedName>
        <fullName evidence="4">Type II toxin-antitoxin system RelE/ParE family toxin</fullName>
    </recommendedName>
</protein>
<dbReference type="SUPFAM" id="SSF143011">
    <property type="entry name" value="RelE-like"/>
    <property type="match status" value="1"/>
</dbReference>
<dbReference type="EMBL" id="BAAAPF010000097">
    <property type="protein sequence ID" value="GAA2126522.1"/>
    <property type="molecule type" value="Genomic_DNA"/>
</dbReference>
<dbReference type="Pfam" id="PF05016">
    <property type="entry name" value="ParE_toxin"/>
    <property type="match status" value="1"/>
</dbReference>
<keyword evidence="3" id="KW-1185">Reference proteome</keyword>
<evidence type="ECO:0000313" key="2">
    <source>
        <dbReference type="EMBL" id="GAA2126522.1"/>
    </source>
</evidence>
<name>A0ABN2YFS3_9ACTN</name>
<evidence type="ECO:0000256" key="1">
    <source>
        <dbReference type="ARBA" id="ARBA00022649"/>
    </source>
</evidence>
<proteinExistence type="predicted"/>
<dbReference type="RefSeq" id="WP_344290715.1">
    <property type="nucleotide sequence ID" value="NZ_BAAAPF010000097.1"/>
</dbReference>
<keyword evidence="1" id="KW-1277">Toxin-antitoxin system</keyword>
<dbReference type="InterPro" id="IPR035093">
    <property type="entry name" value="RelE/ParE_toxin_dom_sf"/>
</dbReference>
<sequence length="79" mass="8760">MNVEIKIQASAQAALARFSKDDRDGADQVIDAINLLRNNPHQGSKWGSYRRLHVGVYRVLFQIIDGAPVVVSIENIGRS</sequence>
<evidence type="ECO:0000313" key="3">
    <source>
        <dbReference type="Proteomes" id="UP001500443"/>
    </source>
</evidence>
<accession>A0ABN2YFS3</accession>
<comment type="caution">
    <text evidence="2">The sequence shown here is derived from an EMBL/GenBank/DDBJ whole genome shotgun (WGS) entry which is preliminary data.</text>
</comment>
<gene>
    <name evidence="2" type="ORF">GCM10009802_32460</name>
</gene>
<organism evidence="2 3">
    <name type="scientific">Streptomyces synnematoformans</name>
    <dbReference type="NCBI Taxonomy" id="415721"/>
    <lineage>
        <taxon>Bacteria</taxon>
        <taxon>Bacillati</taxon>
        <taxon>Actinomycetota</taxon>
        <taxon>Actinomycetes</taxon>
        <taxon>Kitasatosporales</taxon>
        <taxon>Streptomycetaceae</taxon>
        <taxon>Streptomyces</taxon>
    </lineage>
</organism>
<evidence type="ECO:0008006" key="4">
    <source>
        <dbReference type="Google" id="ProtNLM"/>
    </source>
</evidence>